<dbReference type="GO" id="GO:0004190">
    <property type="term" value="F:aspartic-type endopeptidase activity"/>
    <property type="evidence" value="ECO:0007669"/>
    <property type="project" value="UniProtKB-KW"/>
</dbReference>
<evidence type="ECO:0000313" key="8">
    <source>
        <dbReference type="Proteomes" id="UP000256328"/>
    </source>
</evidence>
<dbReference type="Proteomes" id="UP000256328">
    <property type="component" value="Unassembled WGS sequence"/>
</dbReference>
<feature type="signal peptide" evidence="5">
    <location>
        <begin position="1"/>
        <end position="18"/>
    </location>
</feature>
<dbReference type="PROSITE" id="PS00141">
    <property type="entry name" value="ASP_PROTEASE"/>
    <property type="match status" value="1"/>
</dbReference>
<dbReference type="EMBL" id="PDLN01000022">
    <property type="protein sequence ID" value="RDW57662.1"/>
    <property type="molecule type" value="Genomic_DNA"/>
</dbReference>
<dbReference type="InterPro" id="IPR021109">
    <property type="entry name" value="Peptidase_aspartic_dom_sf"/>
</dbReference>
<evidence type="ECO:0000256" key="3">
    <source>
        <dbReference type="PIRSR" id="PIRSR601461-1"/>
    </source>
</evidence>
<keyword evidence="4" id="KW-1015">Disulfide bond</keyword>
<proteinExistence type="inferred from homology"/>
<dbReference type="Pfam" id="PF00026">
    <property type="entry name" value="Asp"/>
    <property type="match status" value="1"/>
</dbReference>
<protein>
    <recommendedName>
        <fullName evidence="6">Peptidase A1 domain-containing protein</fullName>
    </recommendedName>
</protein>
<keyword evidence="2" id="KW-0064">Aspartyl protease</keyword>
<dbReference type="PANTHER" id="PTHR47966:SF47">
    <property type="entry name" value="ENDOPEPTIDASE, PUTATIVE (AFU_ORTHOLOGUE AFUA_3G01220)-RELATED"/>
    <property type="match status" value="1"/>
</dbReference>
<evidence type="ECO:0000256" key="2">
    <source>
        <dbReference type="ARBA" id="ARBA00022750"/>
    </source>
</evidence>
<feature type="disulfide bond" evidence="4">
    <location>
        <begin position="345"/>
        <end position="385"/>
    </location>
</feature>
<dbReference type="Gene3D" id="2.40.70.10">
    <property type="entry name" value="Acid Proteases"/>
    <property type="match status" value="2"/>
</dbReference>
<keyword evidence="2" id="KW-0378">Hydrolase</keyword>
<dbReference type="SUPFAM" id="SSF50630">
    <property type="entry name" value="Acid proteases"/>
    <property type="match status" value="1"/>
</dbReference>
<feature type="chain" id="PRO_5017659848" description="Peptidase A1 domain-containing protein" evidence="5">
    <location>
        <begin position="19"/>
        <end position="442"/>
    </location>
</feature>
<reference evidence="7 8" key="1">
    <citation type="journal article" date="2018" name="IMA Fungus">
        <title>IMA Genome-F 9: Draft genome sequence of Annulohypoxylon stygium, Aspergillus mulundensis, Berkeleyomyces basicola (syn. Thielaviopsis basicola), Ceratocystis smalleyi, two Cercospora beticola strains, Coleophoma cylindrospora, Fusarium fracticaudum, Phialophora cf. hyalina, and Morchella septimelata.</title>
        <authorList>
            <person name="Wingfield B.D."/>
            <person name="Bills G.F."/>
            <person name="Dong Y."/>
            <person name="Huang W."/>
            <person name="Nel W.J."/>
            <person name="Swalarsk-Parry B.S."/>
            <person name="Vaghefi N."/>
            <person name="Wilken P.M."/>
            <person name="An Z."/>
            <person name="de Beer Z.W."/>
            <person name="De Vos L."/>
            <person name="Chen L."/>
            <person name="Duong T.A."/>
            <person name="Gao Y."/>
            <person name="Hammerbacher A."/>
            <person name="Kikkert J.R."/>
            <person name="Li Y."/>
            <person name="Li H."/>
            <person name="Li K."/>
            <person name="Li Q."/>
            <person name="Liu X."/>
            <person name="Ma X."/>
            <person name="Naidoo K."/>
            <person name="Pethybridge S.J."/>
            <person name="Sun J."/>
            <person name="Steenkamp E.T."/>
            <person name="van der Nest M.A."/>
            <person name="van Wyk S."/>
            <person name="Wingfield M.J."/>
            <person name="Xiong C."/>
            <person name="Yue Q."/>
            <person name="Zhang X."/>
        </authorList>
    </citation>
    <scope>NUCLEOTIDE SEQUENCE [LARGE SCALE GENOMIC DNA]</scope>
    <source>
        <strain evidence="7 8">BP5796</strain>
    </source>
</reference>
<dbReference type="InterPro" id="IPR034164">
    <property type="entry name" value="Pepsin-like_dom"/>
</dbReference>
<evidence type="ECO:0000259" key="6">
    <source>
        <dbReference type="PROSITE" id="PS51767"/>
    </source>
</evidence>
<feature type="active site" evidence="3">
    <location>
        <position position="309"/>
    </location>
</feature>
<evidence type="ECO:0000256" key="1">
    <source>
        <dbReference type="ARBA" id="ARBA00007447"/>
    </source>
</evidence>
<keyword evidence="5" id="KW-0732">Signal</keyword>
<sequence>MLDTRLLSAFLFLSVTSALSISSRGPQTNSAAALDRHGLRGTSGRYEAELCSYLWGLDYRLNITLGGQRFEVLVDTGSAALWVAEKGFNCTDTNDVQNATLCGMTNVYDPSISSTYKNVPETYLYQAYVDGQKMKGPAASEVLGLGGMTVSNLTFGLATSVRSLYPYGYDGIFGFGLPQNQEAFFDQPNVRAPNASVSVPSPLEVAIAEGLLKEPLISLSMNIPSYDYMFGSEAKSCNSGQLVLGGTVEGVPVTGSKATVPMLGFNPQTLDFPYDKPDKNYVFYSLKVDSFNFPGSGAIDQTDYYAFLDSGTYQNFFPGPIVQAYAKSVSPPATAAGNGYYDVDCKATTPDFSITIGGTNFTMDHSDIISFVSTGDPSDPSTWVCQLGMVDANVNDWGGSNGTRLFKLGQLFQHNVVSTIDVAKKTITLAERQPQDIGSLPA</sequence>
<evidence type="ECO:0000313" key="7">
    <source>
        <dbReference type="EMBL" id="RDW57662.1"/>
    </source>
</evidence>
<dbReference type="OrthoDB" id="15189at2759"/>
<name>A0A3D8Q753_9HELO</name>
<dbReference type="CDD" id="cd05471">
    <property type="entry name" value="pepsin_like"/>
    <property type="match status" value="1"/>
</dbReference>
<dbReference type="GO" id="GO:0000324">
    <property type="term" value="C:fungal-type vacuole"/>
    <property type="evidence" value="ECO:0007669"/>
    <property type="project" value="TreeGrafter"/>
</dbReference>
<dbReference type="InterPro" id="IPR001461">
    <property type="entry name" value="Aspartic_peptidase_A1"/>
</dbReference>
<evidence type="ECO:0000256" key="4">
    <source>
        <dbReference type="PIRSR" id="PIRSR601461-2"/>
    </source>
</evidence>
<dbReference type="PANTHER" id="PTHR47966">
    <property type="entry name" value="BETA-SITE APP-CLEAVING ENZYME, ISOFORM A-RELATED"/>
    <property type="match status" value="1"/>
</dbReference>
<comment type="caution">
    <text evidence="7">The sequence shown here is derived from an EMBL/GenBank/DDBJ whole genome shotgun (WGS) entry which is preliminary data.</text>
</comment>
<keyword evidence="2" id="KW-0645">Protease</keyword>
<dbReference type="InterPro" id="IPR033121">
    <property type="entry name" value="PEPTIDASE_A1"/>
</dbReference>
<dbReference type="PROSITE" id="PS51767">
    <property type="entry name" value="PEPTIDASE_A1"/>
    <property type="match status" value="1"/>
</dbReference>
<comment type="similarity">
    <text evidence="1">Belongs to the peptidase A1 family.</text>
</comment>
<dbReference type="GO" id="GO:0006508">
    <property type="term" value="P:proteolysis"/>
    <property type="evidence" value="ECO:0007669"/>
    <property type="project" value="InterPro"/>
</dbReference>
<feature type="domain" description="Peptidase A1" evidence="6">
    <location>
        <begin position="59"/>
        <end position="430"/>
    </location>
</feature>
<organism evidence="7 8">
    <name type="scientific">Coleophoma crateriformis</name>
    <dbReference type="NCBI Taxonomy" id="565419"/>
    <lineage>
        <taxon>Eukaryota</taxon>
        <taxon>Fungi</taxon>
        <taxon>Dikarya</taxon>
        <taxon>Ascomycota</taxon>
        <taxon>Pezizomycotina</taxon>
        <taxon>Leotiomycetes</taxon>
        <taxon>Helotiales</taxon>
        <taxon>Dermateaceae</taxon>
        <taxon>Coleophoma</taxon>
    </lineage>
</organism>
<dbReference type="AlphaFoldDB" id="A0A3D8Q753"/>
<gene>
    <name evidence="7" type="ORF">BP5796_12463</name>
</gene>
<dbReference type="InterPro" id="IPR001969">
    <property type="entry name" value="Aspartic_peptidase_AS"/>
</dbReference>
<evidence type="ECO:0000256" key="5">
    <source>
        <dbReference type="SAM" id="SignalP"/>
    </source>
</evidence>
<accession>A0A3D8Q753</accession>
<feature type="active site" evidence="3">
    <location>
        <position position="75"/>
    </location>
</feature>
<keyword evidence="8" id="KW-1185">Reference proteome</keyword>